<reference evidence="2" key="1">
    <citation type="submission" date="2021-03" db="EMBL/GenBank/DDBJ databases">
        <title>Streptomyces strains.</title>
        <authorList>
            <person name="Lund M.B."/>
            <person name="Toerring T."/>
        </authorList>
    </citation>
    <scope>NUCLEOTIDE SEQUENCE</scope>
    <source>
        <strain evidence="2">JCM 4242</strain>
    </source>
</reference>
<evidence type="ECO:0000313" key="3">
    <source>
        <dbReference type="Proteomes" id="UP000664781"/>
    </source>
</evidence>
<dbReference type="Proteomes" id="UP000664781">
    <property type="component" value="Unassembled WGS sequence"/>
</dbReference>
<dbReference type="EMBL" id="JAFMOF010000002">
    <property type="protein sequence ID" value="MBO0654695.1"/>
    <property type="molecule type" value="Genomic_DNA"/>
</dbReference>
<feature type="region of interest" description="Disordered" evidence="1">
    <location>
        <begin position="1"/>
        <end position="44"/>
    </location>
</feature>
<evidence type="ECO:0000256" key="1">
    <source>
        <dbReference type="SAM" id="MobiDB-lite"/>
    </source>
</evidence>
<evidence type="ECO:0000313" key="2">
    <source>
        <dbReference type="EMBL" id="MBO0654695.1"/>
    </source>
</evidence>
<feature type="compositionally biased region" description="Polar residues" evidence="1">
    <location>
        <begin position="1"/>
        <end position="14"/>
    </location>
</feature>
<keyword evidence="3" id="KW-1185">Reference proteome</keyword>
<gene>
    <name evidence="2" type="ORF">J1792_18490</name>
</gene>
<protein>
    <submittedName>
        <fullName evidence="2">Uncharacterized protein</fullName>
    </submittedName>
</protein>
<accession>A0A939FMD4</accession>
<proteinExistence type="predicted"/>
<comment type="caution">
    <text evidence="2">The sequence shown here is derived from an EMBL/GenBank/DDBJ whole genome shotgun (WGS) entry which is preliminary data.</text>
</comment>
<name>A0A939FMD4_9ACTN</name>
<organism evidence="2 3">
    <name type="scientific">Streptomyces triculaminicus</name>
    <dbReference type="NCBI Taxonomy" id="2816232"/>
    <lineage>
        <taxon>Bacteria</taxon>
        <taxon>Bacillati</taxon>
        <taxon>Actinomycetota</taxon>
        <taxon>Actinomycetes</taxon>
        <taxon>Kitasatosporales</taxon>
        <taxon>Streptomycetaceae</taxon>
        <taxon>Streptomyces</taxon>
    </lineage>
</organism>
<sequence length="163" mass="17736">MPSQHHPTGSSDDQLSIIDELTALPFPQQEGDRPGTNGGLSGPGYHLAVLRRSRDFWDDRSEEIVEAAEKELEADRDVLAAALTGRWGTPATVDLWPYLGFDDPDPDRTAPEPLGYLCNVAGSMQVWRLPSCDRWLALAVGQADPELPFELIAAVGEASSLPQ</sequence>
<dbReference type="AlphaFoldDB" id="A0A939FMD4"/>
<dbReference type="RefSeq" id="WP_086572505.1">
    <property type="nucleotide sequence ID" value="NZ_JAFMOF010000002.1"/>
</dbReference>